<accession>A0A9R1V4L1</accession>
<proteinExistence type="predicted"/>
<reference evidence="1 2" key="1">
    <citation type="journal article" date="2017" name="Nat. Commun.">
        <title>Genome assembly with in vitro proximity ligation data and whole-genome triplication in lettuce.</title>
        <authorList>
            <person name="Reyes-Chin-Wo S."/>
            <person name="Wang Z."/>
            <person name="Yang X."/>
            <person name="Kozik A."/>
            <person name="Arikit S."/>
            <person name="Song C."/>
            <person name="Xia L."/>
            <person name="Froenicke L."/>
            <person name="Lavelle D.O."/>
            <person name="Truco M.J."/>
            <person name="Xia R."/>
            <person name="Zhu S."/>
            <person name="Xu C."/>
            <person name="Xu H."/>
            <person name="Xu X."/>
            <person name="Cox K."/>
            <person name="Korf I."/>
            <person name="Meyers B.C."/>
            <person name="Michelmore R.W."/>
        </authorList>
    </citation>
    <scope>NUCLEOTIDE SEQUENCE [LARGE SCALE GENOMIC DNA]</scope>
    <source>
        <strain evidence="2">cv. Salinas</strain>
        <tissue evidence="1">Seedlings</tissue>
    </source>
</reference>
<keyword evidence="2" id="KW-1185">Reference proteome</keyword>
<protein>
    <submittedName>
        <fullName evidence="1">Uncharacterized protein</fullName>
    </submittedName>
</protein>
<evidence type="ECO:0000313" key="2">
    <source>
        <dbReference type="Proteomes" id="UP000235145"/>
    </source>
</evidence>
<dbReference type="Proteomes" id="UP000235145">
    <property type="component" value="Unassembled WGS sequence"/>
</dbReference>
<name>A0A9R1V4L1_LACSA</name>
<evidence type="ECO:0000313" key="1">
    <source>
        <dbReference type="EMBL" id="KAJ0198146.1"/>
    </source>
</evidence>
<gene>
    <name evidence="1" type="ORF">LSAT_V11C700346680</name>
</gene>
<dbReference type="AlphaFoldDB" id="A0A9R1V4L1"/>
<comment type="caution">
    <text evidence="1">The sequence shown here is derived from an EMBL/GenBank/DDBJ whole genome shotgun (WGS) entry which is preliminary data.</text>
</comment>
<dbReference type="EMBL" id="NBSK02000007">
    <property type="protein sequence ID" value="KAJ0198146.1"/>
    <property type="molecule type" value="Genomic_DNA"/>
</dbReference>
<sequence>MSVNNVIESRDAIFDEERFTSIPRPRDMIHQSSSKSATQAEDVFGGASSVPELRKSIIARKAKSFGYDFQLYLVEGTRNESICQHQYCFNIEDDLKTFSEAMASRDVHLWKEAI</sequence>
<organism evidence="1 2">
    <name type="scientific">Lactuca sativa</name>
    <name type="common">Garden lettuce</name>
    <dbReference type="NCBI Taxonomy" id="4236"/>
    <lineage>
        <taxon>Eukaryota</taxon>
        <taxon>Viridiplantae</taxon>
        <taxon>Streptophyta</taxon>
        <taxon>Embryophyta</taxon>
        <taxon>Tracheophyta</taxon>
        <taxon>Spermatophyta</taxon>
        <taxon>Magnoliopsida</taxon>
        <taxon>eudicotyledons</taxon>
        <taxon>Gunneridae</taxon>
        <taxon>Pentapetalae</taxon>
        <taxon>asterids</taxon>
        <taxon>campanulids</taxon>
        <taxon>Asterales</taxon>
        <taxon>Asteraceae</taxon>
        <taxon>Cichorioideae</taxon>
        <taxon>Cichorieae</taxon>
        <taxon>Lactucinae</taxon>
        <taxon>Lactuca</taxon>
    </lineage>
</organism>